<dbReference type="GeneID" id="20323940"/>
<reference evidence="1 2" key="1">
    <citation type="submission" date="2013-11" db="EMBL/GenBank/DDBJ databases">
        <title>Opisthorchis viverrini - life in the bile duct.</title>
        <authorList>
            <person name="Young N.D."/>
            <person name="Nagarajan N."/>
            <person name="Lin S.J."/>
            <person name="Korhonen P.K."/>
            <person name="Jex A.R."/>
            <person name="Hall R.S."/>
            <person name="Safavi-Hemami H."/>
            <person name="Kaewkong W."/>
            <person name="Bertrand D."/>
            <person name="Gao S."/>
            <person name="Seet Q."/>
            <person name="Wongkham S."/>
            <person name="Teh B.T."/>
            <person name="Wongkham C."/>
            <person name="Intapan P.M."/>
            <person name="Maleewong W."/>
            <person name="Yang X."/>
            <person name="Hu M."/>
            <person name="Wang Z."/>
            <person name="Hofmann A."/>
            <person name="Sternberg P.W."/>
            <person name="Tan P."/>
            <person name="Wang J."/>
            <person name="Gasser R.B."/>
        </authorList>
    </citation>
    <scope>NUCLEOTIDE SEQUENCE [LARGE SCALE GENOMIC DNA]</scope>
</reference>
<name>A0A074Z4M5_OPIVI</name>
<evidence type="ECO:0000313" key="2">
    <source>
        <dbReference type="Proteomes" id="UP000054324"/>
    </source>
</evidence>
<dbReference type="Proteomes" id="UP000054324">
    <property type="component" value="Unassembled WGS sequence"/>
</dbReference>
<dbReference type="EMBL" id="KL596924">
    <property type="protein sequence ID" value="KER22018.1"/>
    <property type="molecule type" value="Genomic_DNA"/>
</dbReference>
<keyword evidence="2" id="KW-1185">Reference proteome</keyword>
<gene>
    <name evidence="1" type="ORF">T265_09772</name>
</gene>
<accession>A0A074Z4M5</accession>
<organism evidence="1 2">
    <name type="scientific">Opisthorchis viverrini</name>
    <name type="common">Southeast Asian liver fluke</name>
    <dbReference type="NCBI Taxonomy" id="6198"/>
    <lineage>
        <taxon>Eukaryota</taxon>
        <taxon>Metazoa</taxon>
        <taxon>Spiralia</taxon>
        <taxon>Lophotrochozoa</taxon>
        <taxon>Platyhelminthes</taxon>
        <taxon>Trematoda</taxon>
        <taxon>Digenea</taxon>
        <taxon>Opisthorchiida</taxon>
        <taxon>Opisthorchiata</taxon>
        <taxon>Opisthorchiidae</taxon>
        <taxon>Opisthorchis</taxon>
    </lineage>
</organism>
<protein>
    <submittedName>
        <fullName evidence="1">Uncharacterized protein</fullName>
    </submittedName>
</protein>
<dbReference type="RefSeq" id="XP_009174210.1">
    <property type="nucleotide sequence ID" value="XM_009175946.1"/>
</dbReference>
<evidence type="ECO:0000313" key="1">
    <source>
        <dbReference type="EMBL" id="KER22018.1"/>
    </source>
</evidence>
<proteinExistence type="predicted"/>
<dbReference type="CTD" id="20323940"/>
<sequence length="75" mass="8522">MKDRSKLDPGIMSKNLSPVHQSVNPVKITMARHFSAPQLISHRHLSVFEGRLQLNTDHGRTFVWSGLAAFKRLTQ</sequence>
<dbReference type="KEGG" id="ovi:T265_09772"/>
<dbReference type="AlphaFoldDB" id="A0A074Z4M5"/>